<accession>A0AAE1VEI1</accession>
<reference evidence="1" key="1">
    <citation type="submission" date="2023-12" db="EMBL/GenBank/DDBJ databases">
        <title>Genome assembly of Anisodus tanguticus.</title>
        <authorList>
            <person name="Wang Y.-J."/>
        </authorList>
    </citation>
    <scope>NUCLEOTIDE SEQUENCE</scope>
    <source>
        <strain evidence="1">KB-2021</strain>
        <tissue evidence="1">Leaf</tissue>
    </source>
</reference>
<dbReference type="Proteomes" id="UP001291623">
    <property type="component" value="Unassembled WGS sequence"/>
</dbReference>
<evidence type="ECO:0000313" key="1">
    <source>
        <dbReference type="EMBL" id="KAK4357550.1"/>
    </source>
</evidence>
<keyword evidence="2" id="KW-1185">Reference proteome</keyword>
<name>A0AAE1VEI1_9SOLA</name>
<dbReference type="AlphaFoldDB" id="A0AAE1VEI1"/>
<evidence type="ECO:0000313" key="2">
    <source>
        <dbReference type="Proteomes" id="UP001291623"/>
    </source>
</evidence>
<sequence>MKDCELDLSGDDYKQKIDTAIKEGDLVKRTGSIVDVPAGKAILGRVVDGCII</sequence>
<gene>
    <name evidence="1" type="ORF">RND71_023160</name>
</gene>
<organism evidence="1 2">
    <name type="scientific">Anisodus tanguticus</name>
    <dbReference type="NCBI Taxonomy" id="243964"/>
    <lineage>
        <taxon>Eukaryota</taxon>
        <taxon>Viridiplantae</taxon>
        <taxon>Streptophyta</taxon>
        <taxon>Embryophyta</taxon>
        <taxon>Tracheophyta</taxon>
        <taxon>Spermatophyta</taxon>
        <taxon>Magnoliopsida</taxon>
        <taxon>eudicotyledons</taxon>
        <taxon>Gunneridae</taxon>
        <taxon>Pentapetalae</taxon>
        <taxon>asterids</taxon>
        <taxon>lamiids</taxon>
        <taxon>Solanales</taxon>
        <taxon>Solanaceae</taxon>
        <taxon>Solanoideae</taxon>
        <taxon>Hyoscyameae</taxon>
        <taxon>Anisodus</taxon>
    </lineage>
</organism>
<protein>
    <submittedName>
        <fullName evidence="1">Uncharacterized protein</fullName>
    </submittedName>
</protein>
<dbReference type="Gene3D" id="3.40.50.12240">
    <property type="match status" value="1"/>
</dbReference>
<dbReference type="EMBL" id="JAVYJV010000012">
    <property type="protein sequence ID" value="KAK4357550.1"/>
    <property type="molecule type" value="Genomic_DNA"/>
</dbReference>
<comment type="caution">
    <text evidence="1">The sequence shown here is derived from an EMBL/GenBank/DDBJ whole genome shotgun (WGS) entry which is preliminary data.</text>
</comment>
<proteinExistence type="predicted"/>